<dbReference type="InterPro" id="IPR050553">
    <property type="entry name" value="Thioredoxin_ResA/DsbE_sf"/>
</dbReference>
<evidence type="ECO:0000259" key="2">
    <source>
        <dbReference type="PROSITE" id="PS51352"/>
    </source>
</evidence>
<evidence type="ECO:0000313" key="4">
    <source>
        <dbReference type="Proteomes" id="UP001273505"/>
    </source>
</evidence>
<gene>
    <name evidence="3" type="ORF">SCD92_12765</name>
</gene>
<sequence>MNISNAIFRAVGAISLYAAIAAPASALQPGAEAIPFSGTTLTGEKIELNDFLGKKPIYLKFWATWCSYCKRELPHAQSIFNEFGDEVEVVMVNVGINDSVENINQLYGDRNISLPTIIDESGEIVAAYGVMGTPNHILIDAEGRVVYRSFLATDELDARIEAAASKTIEEVAQ</sequence>
<comment type="caution">
    <text evidence="3">The sequence shown here is derived from an EMBL/GenBank/DDBJ whole genome shotgun (WGS) entry which is preliminary data.</text>
</comment>
<feature type="signal peptide" evidence="1">
    <location>
        <begin position="1"/>
        <end position="26"/>
    </location>
</feature>
<protein>
    <submittedName>
        <fullName evidence="3">TlpA disulfide reductase family protein</fullName>
    </submittedName>
</protein>
<dbReference type="RefSeq" id="WP_302720866.1">
    <property type="nucleotide sequence ID" value="NZ_JAULRU010000215.1"/>
</dbReference>
<dbReference type="Pfam" id="PF00578">
    <property type="entry name" value="AhpC-TSA"/>
    <property type="match status" value="1"/>
</dbReference>
<keyword evidence="1" id="KW-0732">Signal</keyword>
<accession>A0ABU4S365</accession>
<proteinExistence type="predicted"/>
<dbReference type="InterPro" id="IPR013766">
    <property type="entry name" value="Thioredoxin_domain"/>
</dbReference>
<dbReference type="PROSITE" id="PS51352">
    <property type="entry name" value="THIOREDOXIN_2"/>
    <property type="match status" value="1"/>
</dbReference>
<organism evidence="3 4">
    <name type="scientific">Gilvimarinus gilvus</name>
    <dbReference type="NCBI Taxonomy" id="3058038"/>
    <lineage>
        <taxon>Bacteria</taxon>
        <taxon>Pseudomonadati</taxon>
        <taxon>Pseudomonadota</taxon>
        <taxon>Gammaproteobacteria</taxon>
        <taxon>Cellvibrionales</taxon>
        <taxon>Cellvibrionaceae</taxon>
        <taxon>Gilvimarinus</taxon>
    </lineage>
</organism>
<dbReference type="PANTHER" id="PTHR42852:SF17">
    <property type="entry name" value="THIOREDOXIN-LIKE PROTEIN HI_1115"/>
    <property type="match status" value="1"/>
</dbReference>
<dbReference type="Proteomes" id="UP001273505">
    <property type="component" value="Unassembled WGS sequence"/>
</dbReference>
<feature type="chain" id="PRO_5047140863" evidence="1">
    <location>
        <begin position="27"/>
        <end position="173"/>
    </location>
</feature>
<dbReference type="Gene3D" id="3.40.30.10">
    <property type="entry name" value="Glutaredoxin"/>
    <property type="match status" value="1"/>
</dbReference>
<dbReference type="PANTHER" id="PTHR42852">
    <property type="entry name" value="THIOL:DISULFIDE INTERCHANGE PROTEIN DSBE"/>
    <property type="match status" value="1"/>
</dbReference>
<evidence type="ECO:0000256" key="1">
    <source>
        <dbReference type="SAM" id="SignalP"/>
    </source>
</evidence>
<feature type="domain" description="Thioredoxin" evidence="2">
    <location>
        <begin position="27"/>
        <end position="165"/>
    </location>
</feature>
<dbReference type="InterPro" id="IPR000866">
    <property type="entry name" value="AhpC/TSA"/>
</dbReference>
<reference evidence="3 4" key="1">
    <citation type="submission" date="2023-11" db="EMBL/GenBank/DDBJ databases">
        <title>Gilvimarinus fulvus sp. nov., isolated from the surface of Kelp.</title>
        <authorList>
            <person name="Sun Y.Y."/>
            <person name="Gong Y."/>
            <person name="Du Z.J."/>
        </authorList>
    </citation>
    <scope>NUCLEOTIDE SEQUENCE [LARGE SCALE GENOMIC DNA]</scope>
    <source>
        <strain evidence="3 4">SDUM040013</strain>
    </source>
</reference>
<keyword evidence="4" id="KW-1185">Reference proteome</keyword>
<dbReference type="EMBL" id="JAXAFO010000021">
    <property type="protein sequence ID" value="MDX6850238.1"/>
    <property type="molecule type" value="Genomic_DNA"/>
</dbReference>
<name>A0ABU4S365_9GAMM</name>
<evidence type="ECO:0000313" key="3">
    <source>
        <dbReference type="EMBL" id="MDX6850238.1"/>
    </source>
</evidence>
<dbReference type="CDD" id="cd02966">
    <property type="entry name" value="TlpA_like_family"/>
    <property type="match status" value="1"/>
</dbReference>
<dbReference type="SUPFAM" id="SSF52833">
    <property type="entry name" value="Thioredoxin-like"/>
    <property type="match status" value="1"/>
</dbReference>
<dbReference type="InterPro" id="IPR036249">
    <property type="entry name" value="Thioredoxin-like_sf"/>
</dbReference>